<organism evidence="6 7">
    <name type="scientific">Arenicella chitinivorans</name>
    <dbReference type="NCBI Taxonomy" id="1329800"/>
    <lineage>
        <taxon>Bacteria</taxon>
        <taxon>Pseudomonadati</taxon>
        <taxon>Pseudomonadota</taxon>
        <taxon>Gammaproteobacteria</taxon>
        <taxon>Arenicellales</taxon>
        <taxon>Arenicellaceae</taxon>
        <taxon>Arenicella</taxon>
    </lineage>
</organism>
<dbReference type="SMART" id="SM00421">
    <property type="entry name" value="HTH_LUXR"/>
    <property type="match status" value="1"/>
</dbReference>
<reference evidence="6" key="2">
    <citation type="submission" date="2020-09" db="EMBL/GenBank/DDBJ databases">
        <authorList>
            <person name="Sun Q."/>
            <person name="Kim S."/>
        </authorList>
    </citation>
    <scope>NUCLEOTIDE SEQUENCE</scope>
    <source>
        <strain evidence="6">KCTC 12711</strain>
    </source>
</reference>
<dbReference type="EMBL" id="BMXA01000005">
    <property type="protein sequence ID" value="GHA15936.1"/>
    <property type="molecule type" value="Genomic_DNA"/>
</dbReference>
<keyword evidence="1 3" id="KW-0597">Phosphoprotein</keyword>
<dbReference type="InterPro" id="IPR058245">
    <property type="entry name" value="NreC/VraR/RcsB-like_REC"/>
</dbReference>
<dbReference type="InterPro" id="IPR000792">
    <property type="entry name" value="Tscrpt_reg_LuxR_C"/>
</dbReference>
<dbReference type="Gene3D" id="3.40.50.2300">
    <property type="match status" value="1"/>
</dbReference>
<dbReference type="SUPFAM" id="SSF52172">
    <property type="entry name" value="CheY-like"/>
    <property type="match status" value="1"/>
</dbReference>
<proteinExistence type="predicted"/>
<dbReference type="InterPro" id="IPR016032">
    <property type="entry name" value="Sig_transdc_resp-reg_C-effctor"/>
</dbReference>
<dbReference type="PROSITE" id="PS50043">
    <property type="entry name" value="HTH_LUXR_2"/>
    <property type="match status" value="1"/>
</dbReference>
<comment type="caution">
    <text evidence="6">The sequence shown here is derived from an EMBL/GenBank/DDBJ whole genome shotgun (WGS) entry which is preliminary data.</text>
</comment>
<dbReference type="PROSITE" id="PS50110">
    <property type="entry name" value="RESPONSE_REGULATORY"/>
    <property type="match status" value="1"/>
</dbReference>
<feature type="domain" description="HTH luxR-type" evidence="4">
    <location>
        <begin position="171"/>
        <end position="236"/>
    </location>
</feature>
<dbReference type="PANTHER" id="PTHR43214">
    <property type="entry name" value="TWO-COMPONENT RESPONSE REGULATOR"/>
    <property type="match status" value="1"/>
</dbReference>
<dbReference type="CDD" id="cd06170">
    <property type="entry name" value="LuxR_C_like"/>
    <property type="match status" value="1"/>
</dbReference>
<dbReference type="PROSITE" id="PS00622">
    <property type="entry name" value="HTH_LUXR_1"/>
    <property type="match status" value="1"/>
</dbReference>
<sequence length="241" mass="26825">MAGWIHSVQGAMLRNQTYIGERKSSMSDRIRIVVVDDHPLFREGVVTTLAESGYFDVVAQAGSKEEAIIQAEKHIPDLMLLDVSMPGGGIETASEIAVRVPVIKIIMLTVSEQEHDVQAALKAQARGYILKGVASEELISILRDIHNGDSYISPNLAVNILMRSSEQPKPDSPDDFDLNERERQILEKLAIGMSNKEIADDIFLSEKTVKHYMTNIMHKLHVSNRVQAAIKAYEMSKSNSR</sequence>
<dbReference type="GO" id="GO:0003677">
    <property type="term" value="F:DNA binding"/>
    <property type="evidence" value="ECO:0007669"/>
    <property type="project" value="UniProtKB-KW"/>
</dbReference>
<evidence type="ECO:0000256" key="1">
    <source>
        <dbReference type="ARBA" id="ARBA00022553"/>
    </source>
</evidence>
<dbReference type="GO" id="GO:0000160">
    <property type="term" value="P:phosphorelay signal transduction system"/>
    <property type="evidence" value="ECO:0007669"/>
    <property type="project" value="InterPro"/>
</dbReference>
<reference evidence="6" key="1">
    <citation type="journal article" date="2014" name="Int. J. Syst. Evol. Microbiol.">
        <title>Complete genome sequence of Corynebacterium casei LMG S-19264T (=DSM 44701T), isolated from a smear-ripened cheese.</title>
        <authorList>
            <consortium name="US DOE Joint Genome Institute (JGI-PGF)"/>
            <person name="Walter F."/>
            <person name="Albersmeier A."/>
            <person name="Kalinowski J."/>
            <person name="Ruckert C."/>
        </authorList>
    </citation>
    <scope>NUCLEOTIDE SEQUENCE</scope>
    <source>
        <strain evidence="6">KCTC 12711</strain>
    </source>
</reference>
<dbReference type="Pfam" id="PF00072">
    <property type="entry name" value="Response_reg"/>
    <property type="match status" value="1"/>
</dbReference>
<gene>
    <name evidence="6" type="ORF">GCM10008090_27050</name>
</gene>
<dbReference type="Pfam" id="PF00196">
    <property type="entry name" value="GerE"/>
    <property type="match status" value="1"/>
</dbReference>
<evidence type="ECO:0000259" key="4">
    <source>
        <dbReference type="PROSITE" id="PS50043"/>
    </source>
</evidence>
<dbReference type="AlphaFoldDB" id="A0A918VQ42"/>
<evidence type="ECO:0000256" key="3">
    <source>
        <dbReference type="PROSITE-ProRule" id="PRU00169"/>
    </source>
</evidence>
<feature type="domain" description="Response regulatory" evidence="5">
    <location>
        <begin position="31"/>
        <end position="146"/>
    </location>
</feature>
<dbReference type="SUPFAM" id="SSF46894">
    <property type="entry name" value="C-terminal effector domain of the bipartite response regulators"/>
    <property type="match status" value="1"/>
</dbReference>
<dbReference type="CDD" id="cd17535">
    <property type="entry name" value="REC_NarL-like"/>
    <property type="match status" value="1"/>
</dbReference>
<dbReference type="Proteomes" id="UP000614811">
    <property type="component" value="Unassembled WGS sequence"/>
</dbReference>
<keyword evidence="2 6" id="KW-0238">DNA-binding</keyword>
<keyword evidence="7" id="KW-1185">Reference proteome</keyword>
<dbReference type="SMART" id="SM00448">
    <property type="entry name" value="REC"/>
    <property type="match status" value="1"/>
</dbReference>
<dbReference type="PRINTS" id="PR00038">
    <property type="entry name" value="HTHLUXR"/>
</dbReference>
<evidence type="ECO:0000313" key="6">
    <source>
        <dbReference type="EMBL" id="GHA15936.1"/>
    </source>
</evidence>
<evidence type="ECO:0000313" key="7">
    <source>
        <dbReference type="Proteomes" id="UP000614811"/>
    </source>
</evidence>
<dbReference type="GO" id="GO:0006355">
    <property type="term" value="P:regulation of DNA-templated transcription"/>
    <property type="evidence" value="ECO:0007669"/>
    <property type="project" value="InterPro"/>
</dbReference>
<feature type="modified residue" description="4-aspartylphosphate" evidence="3">
    <location>
        <position position="82"/>
    </location>
</feature>
<name>A0A918VQ42_9GAMM</name>
<dbReference type="InterPro" id="IPR011006">
    <property type="entry name" value="CheY-like_superfamily"/>
</dbReference>
<evidence type="ECO:0000259" key="5">
    <source>
        <dbReference type="PROSITE" id="PS50110"/>
    </source>
</evidence>
<dbReference type="InterPro" id="IPR001789">
    <property type="entry name" value="Sig_transdc_resp-reg_receiver"/>
</dbReference>
<dbReference type="InterPro" id="IPR039420">
    <property type="entry name" value="WalR-like"/>
</dbReference>
<accession>A0A918VQ42</accession>
<evidence type="ECO:0000256" key="2">
    <source>
        <dbReference type="ARBA" id="ARBA00023125"/>
    </source>
</evidence>
<protein>
    <submittedName>
        <fullName evidence="6">DNA-binding response regulator</fullName>
    </submittedName>
</protein>